<dbReference type="PANTHER" id="PTHR43701">
    <property type="entry name" value="MEMBRANE TRANSPORTER PROTEIN MJ0441-RELATED"/>
    <property type="match status" value="1"/>
</dbReference>
<dbReference type="InterPro" id="IPR002781">
    <property type="entry name" value="TM_pro_TauE-like"/>
</dbReference>
<keyword evidence="2 5" id="KW-0812">Transmembrane</keyword>
<evidence type="ECO:0000256" key="1">
    <source>
        <dbReference type="ARBA" id="ARBA00004141"/>
    </source>
</evidence>
<keyword evidence="5" id="KW-1003">Cell membrane</keyword>
<dbReference type="InterPro" id="IPR051598">
    <property type="entry name" value="TSUP/Inactive_protease-like"/>
</dbReference>
<dbReference type="GO" id="GO:0005886">
    <property type="term" value="C:plasma membrane"/>
    <property type="evidence" value="ECO:0007669"/>
    <property type="project" value="UniProtKB-SubCell"/>
</dbReference>
<organism evidence="6 7">
    <name type="scientific">Longimonas halophila</name>
    <dbReference type="NCBI Taxonomy" id="1469170"/>
    <lineage>
        <taxon>Bacteria</taxon>
        <taxon>Pseudomonadati</taxon>
        <taxon>Rhodothermota</taxon>
        <taxon>Rhodothermia</taxon>
        <taxon>Rhodothermales</taxon>
        <taxon>Salisaetaceae</taxon>
        <taxon>Longimonas</taxon>
    </lineage>
</organism>
<accession>A0A2H3NN54</accession>
<evidence type="ECO:0000256" key="4">
    <source>
        <dbReference type="ARBA" id="ARBA00023136"/>
    </source>
</evidence>
<comment type="subcellular location">
    <subcellularLocation>
        <location evidence="5">Cell membrane</location>
        <topology evidence="5">Multi-pass membrane protein</topology>
    </subcellularLocation>
    <subcellularLocation>
        <location evidence="1">Membrane</location>
        <topology evidence="1">Multi-pass membrane protein</topology>
    </subcellularLocation>
</comment>
<feature type="transmembrane region" description="Helical" evidence="5">
    <location>
        <begin position="266"/>
        <end position="283"/>
    </location>
</feature>
<evidence type="ECO:0000313" key="7">
    <source>
        <dbReference type="Proteomes" id="UP000221024"/>
    </source>
</evidence>
<keyword evidence="4 5" id="KW-0472">Membrane</keyword>
<feature type="transmembrane region" description="Helical" evidence="5">
    <location>
        <begin position="231"/>
        <end position="254"/>
    </location>
</feature>
<evidence type="ECO:0000256" key="5">
    <source>
        <dbReference type="RuleBase" id="RU363041"/>
    </source>
</evidence>
<reference evidence="6 7" key="1">
    <citation type="submission" date="2017-10" db="EMBL/GenBank/DDBJ databases">
        <title>Draft genome of Longimonas halophila.</title>
        <authorList>
            <person name="Goh K.M."/>
            <person name="Shamsir M.S."/>
            <person name="Lim S.W."/>
        </authorList>
    </citation>
    <scope>NUCLEOTIDE SEQUENCE [LARGE SCALE GENOMIC DNA]</scope>
    <source>
        <strain evidence="6 7">KCTC 42399</strain>
    </source>
</reference>
<feature type="transmembrane region" description="Helical" evidence="5">
    <location>
        <begin position="197"/>
        <end position="219"/>
    </location>
</feature>
<gene>
    <name evidence="6" type="ORF">CRI93_05865</name>
</gene>
<dbReference type="Proteomes" id="UP000221024">
    <property type="component" value="Unassembled WGS sequence"/>
</dbReference>
<evidence type="ECO:0000256" key="2">
    <source>
        <dbReference type="ARBA" id="ARBA00022692"/>
    </source>
</evidence>
<feature type="transmembrane region" description="Helical" evidence="5">
    <location>
        <begin position="77"/>
        <end position="94"/>
    </location>
</feature>
<feature type="transmembrane region" description="Helical" evidence="5">
    <location>
        <begin position="45"/>
        <end position="65"/>
    </location>
</feature>
<comment type="similarity">
    <text evidence="5">Belongs to the 4-toluene sulfonate uptake permease (TSUP) (TC 2.A.102) family.</text>
</comment>
<name>A0A2H3NN54_9BACT</name>
<dbReference type="EMBL" id="PDEP01000004">
    <property type="protein sequence ID" value="PEN07969.1"/>
    <property type="molecule type" value="Genomic_DNA"/>
</dbReference>
<keyword evidence="3 5" id="KW-1133">Transmembrane helix</keyword>
<keyword evidence="7" id="KW-1185">Reference proteome</keyword>
<evidence type="ECO:0000256" key="3">
    <source>
        <dbReference type="ARBA" id="ARBA00022989"/>
    </source>
</evidence>
<evidence type="ECO:0000313" key="6">
    <source>
        <dbReference type="EMBL" id="PEN07969.1"/>
    </source>
</evidence>
<dbReference type="PANTHER" id="PTHR43701:SF2">
    <property type="entry name" value="MEMBRANE TRANSPORTER PROTEIN YJNA-RELATED"/>
    <property type="match status" value="1"/>
</dbReference>
<dbReference type="OrthoDB" id="9780109at2"/>
<protein>
    <recommendedName>
        <fullName evidence="5">Probable membrane transporter protein</fullName>
    </recommendedName>
</protein>
<sequence length="284" mass="30124">MLFEFWFMLPVAILIATIAMGSGVEGATFFSPFFMIVLGLDPTTAIGVGLITEVFGFGSGLYAYYNRGAIDYRMGGELLMITVPAALFGVWVAHFVPADILKAILGMGLVIVAISFLRTPDDDLEQQLDARAQQPKERAERCLVTTDGTQHCYTVFNRSEGLLTGGIGGTFIGMLSTGLGELNGYLLLQRCRIPSTVAIATSVFVVAVTALAASVTHAVQLATADAEAFNQVLRILLFTVPGVLVGGQLGPAVATRIPDETLERSMGVLFLLVAAIVIADAALM</sequence>
<comment type="caution">
    <text evidence="6">The sequence shown here is derived from an EMBL/GenBank/DDBJ whole genome shotgun (WGS) entry which is preliminary data.</text>
</comment>
<dbReference type="AlphaFoldDB" id="A0A2H3NN54"/>
<proteinExistence type="inferred from homology"/>
<dbReference type="Pfam" id="PF01925">
    <property type="entry name" value="TauE"/>
    <property type="match status" value="1"/>
</dbReference>